<feature type="active site" description="Proton donor; for dehydratase activity" evidence="9">
    <location>
        <position position="1113"/>
    </location>
</feature>
<feature type="domain" description="Ketosynthase family 3 (KS3)" evidence="12">
    <location>
        <begin position="3399"/>
        <end position="3811"/>
    </location>
</feature>
<evidence type="ECO:0000259" key="11">
    <source>
        <dbReference type="PROSITE" id="PS50075"/>
    </source>
</evidence>
<dbReference type="Pfam" id="PF08990">
    <property type="entry name" value="Docking"/>
    <property type="match status" value="1"/>
</dbReference>
<comment type="cofactor">
    <cofactor evidence="1">
        <name>pantetheine 4'-phosphate</name>
        <dbReference type="ChEBI" id="CHEBI:47942"/>
    </cofactor>
</comment>
<dbReference type="FunFam" id="1.10.1200.10:FF:000007">
    <property type="entry name" value="Probable polyketide synthase pks17"/>
    <property type="match status" value="3"/>
</dbReference>
<dbReference type="InterPro" id="IPR013968">
    <property type="entry name" value="PKS_KR"/>
</dbReference>
<dbReference type="RefSeq" id="WP_190189005.1">
    <property type="nucleotide sequence ID" value="NZ_BMVU01000003.1"/>
</dbReference>
<feature type="active site" description="Proton acceptor; for dehydratase activity" evidence="9">
    <location>
        <position position="2621"/>
    </location>
</feature>
<dbReference type="InterPro" id="IPR014043">
    <property type="entry name" value="Acyl_transferase_dom"/>
</dbReference>
<name>A0A918ND04_9ACTN</name>
<gene>
    <name evidence="14" type="primary">rifB</name>
    <name evidence="14" type="ORF">GCM10010358_10700</name>
</gene>
<dbReference type="InterPro" id="IPR036736">
    <property type="entry name" value="ACP-like_sf"/>
</dbReference>
<dbReference type="PROSITE" id="PS52004">
    <property type="entry name" value="KS3_2"/>
    <property type="match status" value="3"/>
</dbReference>
<dbReference type="SUPFAM" id="SSF52151">
    <property type="entry name" value="FabD/lysophospholipase-like"/>
    <property type="match status" value="3"/>
</dbReference>
<dbReference type="Gene3D" id="3.10.129.110">
    <property type="entry name" value="Polyketide synthase dehydratase"/>
    <property type="match status" value="3"/>
</dbReference>
<dbReference type="Proteomes" id="UP000619244">
    <property type="component" value="Unassembled WGS sequence"/>
</dbReference>
<dbReference type="Pfam" id="PF14765">
    <property type="entry name" value="PS-DH"/>
    <property type="match status" value="3"/>
</dbReference>
<evidence type="ECO:0000256" key="7">
    <source>
        <dbReference type="ARBA" id="ARBA00023268"/>
    </source>
</evidence>
<dbReference type="SMART" id="SM00827">
    <property type="entry name" value="PKS_AT"/>
    <property type="match status" value="3"/>
</dbReference>
<evidence type="ECO:0000256" key="1">
    <source>
        <dbReference type="ARBA" id="ARBA00001957"/>
    </source>
</evidence>
<dbReference type="FunFam" id="3.40.366.10:FF:000002">
    <property type="entry name" value="Probable polyketide synthase 2"/>
    <property type="match status" value="1"/>
</dbReference>
<dbReference type="InterPro" id="IPR049552">
    <property type="entry name" value="PKS_DH_N"/>
</dbReference>
<dbReference type="Pfam" id="PF22621">
    <property type="entry name" value="CurL-like_PKS_C"/>
    <property type="match status" value="1"/>
</dbReference>
<reference evidence="14" key="2">
    <citation type="submission" date="2020-09" db="EMBL/GenBank/DDBJ databases">
        <authorList>
            <person name="Sun Q."/>
            <person name="Ohkuma M."/>
        </authorList>
    </citation>
    <scope>NUCLEOTIDE SEQUENCE</scope>
    <source>
        <strain evidence="14">JCM 4790</strain>
    </source>
</reference>
<feature type="domain" description="Carrier" evidence="11">
    <location>
        <begin position="1618"/>
        <end position="1693"/>
    </location>
</feature>
<evidence type="ECO:0000256" key="5">
    <source>
        <dbReference type="ARBA" id="ARBA00022679"/>
    </source>
</evidence>
<dbReference type="FunFam" id="3.40.47.10:FF:000019">
    <property type="entry name" value="Polyketide synthase type I"/>
    <property type="match status" value="3"/>
</dbReference>
<dbReference type="InterPro" id="IPR014030">
    <property type="entry name" value="Ketoacyl_synth_N"/>
</dbReference>
<accession>A0A918ND04</accession>
<dbReference type="InterPro" id="IPR036291">
    <property type="entry name" value="NAD(P)-bd_dom_sf"/>
</dbReference>
<dbReference type="GO" id="GO:0006633">
    <property type="term" value="P:fatty acid biosynthetic process"/>
    <property type="evidence" value="ECO:0007669"/>
    <property type="project" value="InterPro"/>
</dbReference>
<dbReference type="EMBL" id="BMVU01000003">
    <property type="protein sequence ID" value="GGX58521.1"/>
    <property type="molecule type" value="Genomic_DNA"/>
</dbReference>
<feature type="region of interest" description="C-terminal hotdog fold" evidence="9">
    <location>
        <begin position="1052"/>
        <end position="1191"/>
    </location>
</feature>
<dbReference type="GO" id="GO:0031177">
    <property type="term" value="F:phosphopantetheine binding"/>
    <property type="evidence" value="ECO:0007669"/>
    <property type="project" value="InterPro"/>
</dbReference>
<dbReference type="Gene3D" id="3.30.70.3290">
    <property type="match status" value="3"/>
</dbReference>
<feature type="domain" description="Carrier" evidence="11">
    <location>
        <begin position="4995"/>
        <end position="5070"/>
    </location>
</feature>
<dbReference type="SUPFAM" id="SSF53901">
    <property type="entry name" value="Thiolase-like"/>
    <property type="match status" value="3"/>
</dbReference>
<keyword evidence="6" id="KW-0045">Antibiotic biosynthesis</keyword>
<dbReference type="SMART" id="SM00823">
    <property type="entry name" value="PKS_PP"/>
    <property type="match status" value="3"/>
</dbReference>
<feature type="domain" description="Ketosynthase family 3 (KS3)" evidence="12">
    <location>
        <begin position="1712"/>
        <end position="2124"/>
    </location>
</feature>
<sequence>MTNDEKLLSYLKRVSADLHQTRQRLREVETQDREPIAIVGMSCRFPGGVSTPEELWRLVHDGTDAIGDFPGDRGWDVEGLYDPDPDATGKSYVTRGGFLDDAAGFEPDFFGISPREAVAMDPQQRLLLEVSWEALERARIAPDSVHGGRVGVFAGTNGQDYKDLLAKMEQDTEAALGTGALAAVISGRISYTLGLEGPAVTIDTACSSALVAVHLAVQALRNKECTLALAGGATVMSTPNNFIAFSRQRGLAPDGRCKSFADSADGTGWSEGAGMLLLERLSDARRNGHEVLAVVRGSAVNQDGASNGLTAPNGPSQQRVIRAALAGAQLTPADVDLLEAHGTGTTLGDPIEAQALLATYGQDREEDRPLWLGSVKSNIGHTQAAAGVAGIIKAVMAIRHAVLPKSLHADEPSTKVDWDQGRVRLLTENRPWTDPGRPRRAAVSSFGASGTNAHTILEEAPAEEPAEDGPAERTAPPLVPWVVSGRTEEALREQAARLVAAAGGQDPVDVAHSLAATRTAHRYRAVVLGAGHDALVEGMTRVAEGGGGAALGRVRKGQTAFLFTGQGAQRAGMGRELYAHFPVFARAFDEICALFGDDLRATVFGDDPEPLNRTARTQSALFAFEVALYRLVESWGLAPDYLAGHSIGEIAAAHVAGVLDLKDATALVAARGRLMQALPEGGAMIAVRATEDEVRPLLTGRVGIAAVNGPASVVVSGDAAEAEAVAARFAKSRRLKVSHAFHSPLMEPMLAEFEAVASSLTWHRPTVPVVSNVTGALAGQEIATPGYWVRHVREAVRFHDGIRTLAAEGVTRFLELGPDAVLTAMARECLADGDADVQDAVLAAATRRERDEAETLLTALARLHVGGAEVDWTALFTGARTVDLPTTAFRRERFWPETADPVGDVGSAGLDPADHPLLGAATVLAGSDGAVLTGRLSVRTHPWLADHVVGGSVVVPGTAVVELAVRAGDQVGCGRLEELALEVPLVLPPDGGVRVQVAVGAPDPAGARTVHVYARAEGLPADEPWTLHASGLLGTGTDGPGARLDVWPPEDAEEVDITGLYERHAASGLEYGPSFRALTAVWRRDGELFAEVRLPERPAADAPRFGLHPAAFDAALHSLALLGDGSDDETARLPFMFAGVTLHAVGASVLRARLVPAGAHAFAIDLADAGGAPVATVASLAARPLGNLRAERDPAADALFALDWHPLPLETDAPDPGHRVLETEPGTDADAVRRALHAVLAALQDDDPRPLAVVTRGAVSVAGEDVTDLAGAAVWGLVRSAQSENPDRFALADLGPGTDAGTTLPAVLASGEPQVAVRSGAAHAARLVRAEVPADAPGLVLDPEGTVLLTGATGGLGPVLARHLVTAYGARRLLLLSRSGAAEDLVAELTALGAQVTSAACDVADRDALAAVLAAVPDAHPLTAVVHAAGVLDDGVVPSLTPERLDTVLAPKALGALHLHELAGDRPAFVLFSSVAGTVGAPGQGNYAAANAFLDALAAHRHARGLPALSLAWGPWAPTGGMTGSLTEADHARMARGGMTALSAEEGTALFDRAVRAGRAALAPVRLDLPALRAQGAALAPVLRALAGRPVRREAAAEDADVTFADRMAALGEEERAEALLRTVRTHVAAVLGHAGPETVETDRAFKDLGFDSLAAIELRNSLSAETGRRLPATLVFDHPSPEALAAYLGTLVTGARTGARRGRRAGRARADEPLAIVGMACRYPGGVRSPQDLWRLVADGTDAITPFPADRGWDADRLVDPTRQRPDTSYVGEGGFLHDAGDFDAAFFGISPKEALVMDPQQRLLLEASWEALEDAGIDPHTLKGSRTGVFAGVQYHDYFGSFGSGSIISGRVAYTLGLEGPSLSVDTACSSSLVALHLAGQSLRQGESTLALVGGVAVMATPETFVEFSRQGALAPDARTRAFADAAGGTVWGEGVGVLVVERLSDARRNGHEVLAVVRGSAVNQDGASNGLTAPNGPSQERVIAEALENARLTAADVDVVEAHGTGTTLGDPIEAQALLATYGQDRPEDTPLWLGSVKSNIGHTQAAAGVAGVIKMVMAMRHGVLPRTLHVDEPSTKVDWEAGQVRLLTQEQEWPRAGRPRRAGVSSFGISGTNAHVIVEQAPPAPAPAPAEPGPAGGLAVPWLLTAKTPAALAGQAAALLGHLDTHPDADASDVGWSLATTRAHFAHRAAITGADPAELRGALAALADGGTARNLAVGTAAGRARPVFVFPGQGSQWSGMATELLDGSPVFAARMAECAAALEPYTDWDFHAELRGSLDRVDVVQPLLWAVMVSLAHTWSAYGVAPAAVIGHSQGEIAAACAVGALSLEDGARVVALRSRAIAEVLSGSGGMMSVGEGADAVRARLAAWEGRLSVAAVNGTASTVVSGDADALDELLARLRAEKVRAKRLPVDYASHSAHVESLRERLAEVLDGIRPRSTDVPFYSTVTGGPVDTATLDSGYWYTNLRGTVLFEEAVRAAVADGHALFVESSPHPVLTVGIQETDAAVAAVGSLRRDEGGRDRLLVALGEAFTHGAAVDWAAVAEGRAPRRVPLPRYAFQHERYWLDSTAGAADVTSAGLAPTEHALLGAAVVRADSEGAVLTGRLSASAQPWLEDHRVGGRLLFPGTGHLELALRAGDQVGCGDVVELTLQAPLVLPDRGAVQLQVVVGPPEGDTRPVTVWSRPEHPDEELPWTRHADGLLAPTGTLPGTADPLTAWPPPGAEPVPLDGLYDELAALGLGYGPLFQGLRTAWRTEDGLYAEVATDAAPDGFGLHPALSDAALHTVGLTDAAGDEALLPFAWSGVRLHATGATALRVRVRPTGEGTVSLALADPAGAPVATVGSLTLRPLRTEALDAAARPVHGGALHRVDWVPAPAPADTVPALEVLRAPAGVSAADMRAAVDAVLDGLRTRLADERLADTTLVVVTGPDPAGAAAGGLVRSAQSENPGRIVLVEADAPDEAGADRLAEAVATGEPHLALRDGAWRVPRLTRVAPADADADTGTGTGTGQDSGAGSALGSGTVLLTGATGALGRVVARHLVTGHGVRHLLLLSRSGVPDDLTAELTALGAEVASAACDVADREALAAVLAAVPADRPLTAVIHAAGVLADGVLASLTPERLDTVFRPKADAAWNLHELTADLDLSAFVLFSSAAATLGSPGQGNYAAANAYLDALAGHRRSLGLPAHSLAWGLWAQASGMTGTLDDTDRTRIARGGVAPLENEEGLALFDAALRGDDPAVLPVKLETAALRAQGAGLAPLFRSLVPVRRAGAAAGRAAAGGADALRERLTGLLEPEREPFLTELVQGHVATILGYRSAQDVGRTLPFRELGFDSLAAVELRNVLSAATGLRLPATLVFDHPTPAELARHLLGELTGALSGTPVARTAVRSAGADEPIAIIGMACRFPGDVASPEDLWRLVAEGRDAIGEFPADRGWDVENLYDPTLDRPGTSYTRHGAFLYDAPDFDPAFFAMDDEEALVTDPQQRLLLETSWEALERASIDPATLRGSDTGVFAGVMYHDYFGSFGSGSVVSGRVAYTLGLEGPTLSVDTACSSSLVALHLAAQALRQGDCSLALAGGVTVMATPGTFVEFSRHRGLSRDGRCRPFADAADGTGFGEGAGVLMLERLSDARRNGRNILAVLRGTAVNQDGASNGITAPNGPAQQRVIRRALEAAGVPAGEVDVVEAHGTGTTLGDPIEAQALIATYGAEHSEENPLWLGSVKSNLGHTQAAAGVAGVIKMVEALRNETLPASLGVDRPSRHVEWEGAGVRLLTENRPWPDPGRPRRAGVSSFGISGTNAHVIVEAAPAERPAEPPAAPAAGTVPWLLSGHTPDALRAQAGRLLDHLSRNPQADPHRMAGALANARTALAHRAAVLGATADDLAEGLRAVAEGRTPPAGALGTAADGRLALLFSGQGSQLPGMGTRLAEEFPVFAAAFEEVRAHLDPLLDRPLAEVLGSAELLERTEYTQPALFAVEVALYRLLESLGVRPDLLAGHSVGEYAAAHVAGVLDLKDACTLIAARGRLMQALPGGGVMIAVRAAEDEVAPLLADGVGIAAVNGPASVVVSGPAEPARALAARFERTRELAVSHAFHSALMEPMLQEFREVAASLSYGTLRIPLVSTLTGAPAAPDELSDPEYWVRHAREAVRFADAVTALHDAGVRHFAEVGPGAALTSAAGECLPEGSAVVPLLRKDREETEALLAGLASLHVHGAAVDWAALLPHRDGSDLPTYAFRRGRYWMTGDSGLPRPADHPLLGTAVELAGADGTLHTGHLSLAEHPWLGDHRVGGVALLPGTAFAEMALAAGARLGCGTVEDLTVAEPLVLPEDGAVRLQCTVGEPDAAGARAFHVYAAAGDGEPWTTHATGVLRPAGHTPGHDLTAWPPPGAEPVDVDGVYDRLAELGAEYGPRFQGLRAAWRLGDEVYAEVAVDDAAGGFGLHPALFDAALHAVGLRAGAEERMSLPFAWNGVELYARGATALRVRIAPLGSGAVRVEAADGSGRPVARVASLSLREVNPERLAAAASGGHDDLFALDWVPVPVPAAPQAGRWTVLGPDRGELTGALAGEVAEVTVAAGLAEAAAQTPDAVVVAHTGGDGPDGVRAGLQELLTRVQDWLADERFAGTTLVVVTRGAAGPGAADVTDPGAAAAWGLLRSAQSEHPDRLVLADVDGSAAAHRLLPAAVASGEPQLALREDGVSAPRLVRAPRTDGPSGVDWSGGVLVTGGTGALGRLVARHLVTAHGADRLVLLSRGGPDAPGAAGLCEELTALGAETTVVACDAADRAALARVLDEHPVSAVVHTAGVLADAVLTSLTPERLDEVLRPKLDAAWHLHELTRERPLTAFVLFSSAAGLLGSPGQAGYAAGNAFLDALAAHRRSQGLPAVSLAWGAWAGSGGMADRLDGTDARRMASGGVLALDADAGLALFDTAVGRDEAVLLPARLDLAAPREAGRVAPLLRGLVRAPRRTARTAPAASAELRRELAGLTPEERAERLLRLVRDEVRQVLGTEEFEAGLPFKDLGFDSLSAVEFRNRLNETTGLRLSATLVFDHPSPAALTDHLAAELAPRTGDGPRGEEDAVRAALAAVPVARLREAGLLDSLLELAGVRPAPGPAADGGTNGAQIDAMDAESLISMALDDLVGDDDAL</sequence>
<comment type="pathway">
    <text evidence="2">Antibiotic biosynthesis.</text>
</comment>
<dbReference type="InterPro" id="IPR015083">
    <property type="entry name" value="NorB/c/GfsB-D-like_docking"/>
</dbReference>
<dbReference type="Pfam" id="PF16197">
    <property type="entry name" value="KAsynt_C_assoc"/>
    <property type="match status" value="2"/>
</dbReference>
<feature type="domain" description="Ketosynthase family 3 (KS3)" evidence="12">
    <location>
        <begin position="33"/>
        <end position="459"/>
    </location>
</feature>
<keyword evidence="7" id="KW-0511">Multifunctional enzyme</keyword>
<dbReference type="PANTHER" id="PTHR43775:SF51">
    <property type="entry name" value="INACTIVE PHENOLPHTHIOCEROL SYNTHESIS POLYKETIDE SYNTHASE TYPE I PKS1-RELATED"/>
    <property type="match status" value="1"/>
</dbReference>
<evidence type="ECO:0000256" key="10">
    <source>
        <dbReference type="SAM" id="MobiDB-lite"/>
    </source>
</evidence>
<dbReference type="Gene3D" id="1.10.1200.10">
    <property type="entry name" value="ACP-like"/>
    <property type="match status" value="3"/>
</dbReference>
<evidence type="ECO:0000256" key="8">
    <source>
        <dbReference type="ARBA" id="ARBA00023315"/>
    </source>
</evidence>
<dbReference type="GO" id="GO:0033068">
    <property type="term" value="P:macrolide biosynthetic process"/>
    <property type="evidence" value="ECO:0007669"/>
    <property type="project" value="UniProtKB-ARBA"/>
</dbReference>
<feature type="region of interest" description="C-terminal hotdog fold" evidence="9">
    <location>
        <begin position="4394"/>
        <end position="4527"/>
    </location>
</feature>
<organism evidence="14 15">
    <name type="scientific">Streptomyces minutiscleroticus</name>
    <dbReference type="NCBI Taxonomy" id="68238"/>
    <lineage>
        <taxon>Bacteria</taxon>
        <taxon>Bacillati</taxon>
        <taxon>Actinomycetota</taxon>
        <taxon>Actinomycetes</taxon>
        <taxon>Kitasatosporales</taxon>
        <taxon>Streptomycetaceae</taxon>
        <taxon>Streptomyces</taxon>
    </lineage>
</organism>
<dbReference type="InterPro" id="IPR018201">
    <property type="entry name" value="Ketoacyl_synth_AS"/>
</dbReference>
<feature type="active site" description="Proton acceptor; for dehydratase activity" evidence="9">
    <location>
        <position position="4292"/>
    </location>
</feature>
<dbReference type="SMART" id="SM00826">
    <property type="entry name" value="PKS_DH"/>
    <property type="match status" value="3"/>
</dbReference>
<feature type="region of interest" description="N-terminal hotdog fold" evidence="9">
    <location>
        <begin position="915"/>
        <end position="1040"/>
    </location>
</feature>
<dbReference type="InterPro" id="IPR032821">
    <property type="entry name" value="PKS_assoc"/>
</dbReference>
<evidence type="ECO:0000256" key="4">
    <source>
        <dbReference type="ARBA" id="ARBA00022553"/>
    </source>
</evidence>
<evidence type="ECO:0000259" key="13">
    <source>
        <dbReference type="PROSITE" id="PS52019"/>
    </source>
</evidence>
<dbReference type="Pfam" id="PF22953">
    <property type="entry name" value="SpnB_Rossmann"/>
    <property type="match status" value="2"/>
</dbReference>
<dbReference type="CDD" id="cd08956">
    <property type="entry name" value="KR_3_FAS_SDR_x"/>
    <property type="match status" value="3"/>
</dbReference>
<evidence type="ECO:0000256" key="2">
    <source>
        <dbReference type="ARBA" id="ARBA00004792"/>
    </source>
</evidence>
<dbReference type="Pfam" id="PF02801">
    <property type="entry name" value="Ketoacyl-synt_C"/>
    <property type="match status" value="3"/>
</dbReference>
<dbReference type="SMART" id="SM00822">
    <property type="entry name" value="PKS_KR"/>
    <property type="match status" value="3"/>
</dbReference>
<dbReference type="Pfam" id="PF21089">
    <property type="entry name" value="PKS_DH_N"/>
    <property type="match status" value="3"/>
</dbReference>
<dbReference type="InterPro" id="IPR042104">
    <property type="entry name" value="PKS_dehydratase_sf"/>
</dbReference>
<evidence type="ECO:0000259" key="12">
    <source>
        <dbReference type="PROSITE" id="PS52004"/>
    </source>
</evidence>
<feature type="compositionally biased region" description="Gly residues" evidence="10">
    <location>
        <begin position="3009"/>
        <end position="3021"/>
    </location>
</feature>
<dbReference type="InterPro" id="IPR020806">
    <property type="entry name" value="PKS_PP-bd"/>
</dbReference>
<dbReference type="SUPFAM" id="SSF55048">
    <property type="entry name" value="Probable ACP-binding domain of malonyl-CoA ACP transacylase"/>
    <property type="match status" value="3"/>
</dbReference>
<dbReference type="InterPro" id="IPR016035">
    <property type="entry name" value="Acyl_Trfase/lysoPLipase"/>
</dbReference>
<proteinExistence type="predicted"/>
<protein>
    <submittedName>
        <fullName evidence="14">Polyketide synthase</fullName>
    </submittedName>
</protein>
<feature type="region of interest" description="Disordered" evidence="10">
    <location>
        <begin position="429"/>
        <end position="450"/>
    </location>
</feature>
<dbReference type="InterPro" id="IPR055123">
    <property type="entry name" value="SpnB-like_Rossmann"/>
</dbReference>
<dbReference type="InterPro" id="IPR001227">
    <property type="entry name" value="Ac_transferase_dom_sf"/>
</dbReference>
<dbReference type="SMART" id="SM01294">
    <property type="entry name" value="PKS_PP_betabranch"/>
    <property type="match status" value="3"/>
</dbReference>
<keyword evidence="3" id="KW-0596">Phosphopantetheine</keyword>
<dbReference type="InterPro" id="IPR049551">
    <property type="entry name" value="PKS_DH_C"/>
</dbReference>
<dbReference type="PANTHER" id="PTHR43775">
    <property type="entry name" value="FATTY ACID SYNTHASE"/>
    <property type="match status" value="1"/>
</dbReference>
<dbReference type="Gene3D" id="3.40.47.10">
    <property type="match status" value="3"/>
</dbReference>
<feature type="active site" description="Proton acceptor; for dehydratase activity" evidence="9">
    <location>
        <position position="947"/>
    </location>
</feature>
<feature type="region of interest" description="N-terminal hotdog fold" evidence="9">
    <location>
        <begin position="4260"/>
        <end position="4382"/>
    </location>
</feature>
<feature type="domain" description="PKS/mFAS DH" evidence="13">
    <location>
        <begin position="915"/>
        <end position="1191"/>
    </location>
</feature>
<keyword evidence="4" id="KW-0597">Phosphoprotein</keyword>
<dbReference type="Gene3D" id="3.40.50.720">
    <property type="entry name" value="NAD(P)-binding Rossmann-like Domain"/>
    <property type="match status" value="3"/>
</dbReference>
<feature type="region of interest" description="Disordered" evidence="10">
    <location>
        <begin position="3000"/>
        <end position="3021"/>
    </location>
</feature>
<dbReference type="GO" id="GO:0004312">
    <property type="term" value="F:fatty acid synthase activity"/>
    <property type="evidence" value="ECO:0007669"/>
    <property type="project" value="TreeGrafter"/>
</dbReference>
<dbReference type="InterPro" id="IPR016039">
    <property type="entry name" value="Thiolase-like"/>
</dbReference>
<feature type="domain" description="PKS/mFAS DH" evidence="13">
    <location>
        <begin position="4260"/>
        <end position="4527"/>
    </location>
</feature>
<feature type="region of interest" description="C-terminal hotdog fold" evidence="9">
    <location>
        <begin position="2727"/>
        <end position="2860"/>
    </location>
</feature>
<keyword evidence="5" id="KW-0808">Transferase</keyword>
<keyword evidence="15" id="KW-1185">Reference proteome</keyword>
<dbReference type="InterPro" id="IPR006162">
    <property type="entry name" value="Ppantetheine_attach_site"/>
</dbReference>
<dbReference type="InterPro" id="IPR050091">
    <property type="entry name" value="PKS_NRPS_Biosynth_Enz"/>
</dbReference>
<evidence type="ECO:0000256" key="6">
    <source>
        <dbReference type="ARBA" id="ARBA00023194"/>
    </source>
</evidence>
<feature type="region of interest" description="N-terminal hotdog fold" evidence="9">
    <location>
        <begin position="2589"/>
        <end position="2713"/>
    </location>
</feature>
<dbReference type="PROSITE" id="PS00606">
    <property type="entry name" value="KS3_1"/>
    <property type="match status" value="3"/>
</dbReference>
<keyword evidence="8" id="KW-0012">Acyltransferase</keyword>
<feature type="active site" description="Proton donor; for dehydratase activity" evidence="9">
    <location>
        <position position="4451"/>
    </location>
</feature>
<feature type="domain" description="PKS/mFAS DH" evidence="13">
    <location>
        <begin position="2589"/>
        <end position="2860"/>
    </location>
</feature>
<dbReference type="Pfam" id="PF08659">
    <property type="entry name" value="KR"/>
    <property type="match status" value="3"/>
</dbReference>
<dbReference type="InterPro" id="IPR057326">
    <property type="entry name" value="KR_dom"/>
</dbReference>
<dbReference type="SMART" id="SM00825">
    <property type="entry name" value="PKS_KS"/>
    <property type="match status" value="3"/>
</dbReference>
<feature type="active site" description="Proton donor; for dehydratase activity" evidence="9">
    <location>
        <position position="2784"/>
    </location>
</feature>
<comment type="caution">
    <text evidence="14">The sequence shown here is derived from an EMBL/GenBank/DDBJ whole genome shotgun (WGS) entry which is preliminary data.</text>
</comment>
<dbReference type="PROSITE" id="PS00012">
    <property type="entry name" value="PHOSPHOPANTETHEINE"/>
    <property type="match status" value="1"/>
</dbReference>
<dbReference type="SUPFAM" id="SSF47336">
    <property type="entry name" value="ACP-like"/>
    <property type="match status" value="3"/>
</dbReference>
<dbReference type="InterPro" id="IPR014031">
    <property type="entry name" value="Ketoacyl_synth_C"/>
</dbReference>
<reference evidence="14" key="1">
    <citation type="journal article" date="2014" name="Int. J. Syst. Evol. Microbiol.">
        <title>Complete genome sequence of Corynebacterium casei LMG S-19264T (=DSM 44701T), isolated from a smear-ripened cheese.</title>
        <authorList>
            <consortium name="US DOE Joint Genome Institute (JGI-PGF)"/>
            <person name="Walter F."/>
            <person name="Albersmeier A."/>
            <person name="Kalinowski J."/>
            <person name="Ruckert C."/>
        </authorList>
    </citation>
    <scope>NUCLEOTIDE SEQUENCE</scope>
    <source>
        <strain evidence="14">JCM 4790</strain>
    </source>
</reference>
<evidence type="ECO:0000313" key="14">
    <source>
        <dbReference type="EMBL" id="GGX58521.1"/>
    </source>
</evidence>
<dbReference type="PROSITE" id="PS52019">
    <property type="entry name" value="PKS_MFAS_DH"/>
    <property type="match status" value="3"/>
</dbReference>
<dbReference type="SUPFAM" id="SSF51735">
    <property type="entry name" value="NAD(P)-binding Rossmann-fold domains"/>
    <property type="match status" value="6"/>
</dbReference>
<feature type="domain" description="Carrier" evidence="11">
    <location>
        <begin position="3304"/>
        <end position="3379"/>
    </location>
</feature>
<dbReference type="InterPro" id="IPR049900">
    <property type="entry name" value="PKS_mFAS_DH"/>
</dbReference>
<dbReference type="GO" id="GO:0004315">
    <property type="term" value="F:3-oxoacyl-[acyl-carrier-protein] synthase activity"/>
    <property type="evidence" value="ECO:0007669"/>
    <property type="project" value="InterPro"/>
</dbReference>
<dbReference type="InterPro" id="IPR020807">
    <property type="entry name" value="PKS_DH"/>
</dbReference>
<dbReference type="CDD" id="cd00833">
    <property type="entry name" value="PKS"/>
    <property type="match status" value="3"/>
</dbReference>
<dbReference type="InterPro" id="IPR020841">
    <property type="entry name" value="PKS_Beta-ketoAc_synthase_dom"/>
</dbReference>
<dbReference type="Pfam" id="PF00109">
    <property type="entry name" value="ketoacyl-synt"/>
    <property type="match status" value="3"/>
</dbReference>
<dbReference type="PROSITE" id="PS50075">
    <property type="entry name" value="CARRIER"/>
    <property type="match status" value="3"/>
</dbReference>
<evidence type="ECO:0000256" key="3">
    <source>
        <dbReference type="ARBA" id="ARBA00022450"/>
    </source>
</evidence>
<dbReference type="InterPro" id="IPR009081">
    <property type="entry name" value="PP-bd_ACP"/>
</dbReference>
<dbReference type="Gene3D" id="3.40.366.10">
    <property type="entry name" value="Malonyl-Coenzyme A Acyl Carrier Protein, domain 2"/>
    <property type="match status" value="3"/>
</dbReference>
<dbReference type="InterPro" id="IPR016036">
    <property type="entry name" value="Malonyl_transacylase_ACP-bd"/>
</dbReference>
<evidence type="ECO:0000313" key="15">
    <source>
        <dbReference type="Proteomes" id="UP000619244"/>
    </source>
</evidence>
<dbReference type="Pfam" id="PF00550">
    <property type="entry name" value="PP-binding"/>
    <property type="match status" value="3"/>
</dbReference>
<evidence type="ECO:0000256" key="9">
    <source>
        <dbReference type="PROSITE-ProRule" id="PRU01363"/>
    </source>
</evidence>
<dbReference type="Pfam" id="PF00698">
    <property type="entry name" value="Acyl_transf_1"/>
    <property type="match status" value="3"/>
</dbReference>